<dbReference type="InterPro" id="IPR002153">
    <property type="entry name" value="TRPC_channel"/>
</dbReference>
<keyword evidence="7" id="KW-0407">Ion channel</keyword>
<keyword evidence="4 9" id="KW-1133">Transmembrane helix</keyword>
<accession>A0A9W7GK10</accession>
<dbReference type="EMBL" id="BRYA01000292">
    <property type="protein sequence ID" value="GMI46309.1"/>
    <property type="molecule type" value="Genomic_DNA"/>
</dbReference>
<feature type="region of interest" description="Disordered" evidence="8">
    <location>
        <begin position="954"/>
        <end position="1075"/>
    </location>
</feature>
<comment type="caution">
    <text evidence="11">The sequence shown here is derived from an EMBL/GenBank/DDBJ whole genome shotgun (WGS) entry which is preliminary data.</text>
</comment>
<proteinExistence type="predicted"/>
<dbReference type="GO" id="GO:0034703">
    <property type="term" value="C:cation channel complex"/>
    <property type="evidence" value="ECO:0007669"/>
    <property type="project" value="TreeGrafter"/>
</dbReference>
<reference evidence="12" key="1">
    <citation type="journal article" date="2023" name="Commun. Biol.">
        <title>Genome analysis of Parmales, the sister group of diatoms, reveals the evolutionary specialization of diatoms from phago-mixotrophs to photoautotrophs.</title>
        <authorList>
            <person name="Ban H."/>
            <person name="Sato S."/>
            <person name="Yoshikawa S."/>
            <person name="Yamada K."/>
            <person name="Nakamura Y."/>
            <person name="Ichinomiya M."/>
            <person name="Sato N."/>
            <person name="Blanc-Mathieu R."/>
            <person name="Endo H."/>
            <person name="Kuwata A."/>
            <person name="Ogata H."/>
        </authorList>
    </citation>
    <scope>NUCLEOTIDE SEQUENCE [LARGE SCALE GENOMIC DNA]</scope>
</reference>
<feature type="compositionally biased region" description="Basic and acidic residues" evidence="8">
    <location>
        <begin position="831"/>
        <end position="852"/>
    </location>
</feature>
<evidence type="ECO:0000259" key="10">
    <source>
        <dbReference type="Pfam" id="PF00520"/>
    </source>
</evidence>
<feature type="compositionally biased region" description="Basic and acidic residues" evidence="8">
    <location>
        <begin position="986"/>
        <end position="1005"/>
    </location>
</feature>
<feature type="transmembrane region" description="Helical" evidence="9">
    <location>
        <begin position="461"/>
        <end position="480"/>
    </location>
</feature>
<dbReference type="GO" id="GO:0051480">
    <property type="term" value="P:regulation of cytosolic calcium ion concentration"/>
    <property type="evidence" value="ECO:0007669"/>
    <property type="project" value="TreeGrafter"/>
</dbReference>
<dbReference type="Gene3D" id="1.10.287.70">
    <property type="match status" value="1"/>
</dbReference>
<dbReference type="Proteomes" id="UP001165065">
    <property type="component" value="Unassembled WGS sequence"/>
</dbReference>
<feature type="transmembrane region" description="Helical" evidence="9">
    <location>
        <begin position="608"/>
        <end position="636"/>
    </location>
</feature>
<protein>
    <recommendedName>
        <fullName evidence="10">Ion transport domain-containing protein</fullName>
    </recommendedName>
</protein>
<evidence type="ECO:0000256" key="9">
    <source>
        <dbReference type="SAM" id="Phobius"/>
    </source>
</evidence>
<dbReference type="PANTHER" id="PTHR10117">
    <property type="entry name" value="TRANSIENT RECEPTOR POTENTIAL CHANNEL"/>
    <property type="match status" value="1"/>
</dbReference>
<feature type="compositionally biased region" description="Acidic residues" evidence="8">
    <location>
        <begin position="961"/>
        <end position="985"/>
    </location>
</feature>
<dbReference type="GO" id="GO:0005886">
    <property type="term" value="C:plasma membrane"/>
    <property type="evidence" value="ECO:0007669"/>
    <property type="project" value="TreeGrafter"/>
</dbReference>
<evidence type="ECO:0000256" key="2">
    <source>
        <dbReference type="ARBA" id="ARBA00022448"/>
    </source>
</evidence>
<evidence type="ECO:0000313" key="11">
    <source>
        <dbReference type="EMBL" id="GMI46309.1"/>
    </source>
</evidence>
<feature type="transmembrane region" description="Helical" evidence="9">
    <location>
        <begin position="378"/>
        <end position="402"/>
    </location>
</feature>
<evidence type="ECO:0000313" key="12">
    <source>
        <dbReference type="Proteomes" id="UP001165065"/>
    </source>
</evidence>
<keyword evidence="12" id="KW-1185">Reference proteome</keyword>
<feature type="region of interest" description="Disordered" evidence="8">
    <location>
        <begin position="826"/>
        <end position="877"/>
    </location>
</feature>
<sequence>MASSVEFIEDKQSSVRSPKLGLSDFGIGASVRGGIGANKISAIAKTRANLFSLLRKKRTTRFMRTAASALQIERRNAVEITCQKIRDYTKKNLKGGKAGRFIKSGGKKGTSADITYSLGRLEENIGNLVRFSPHPIHACLVAALSFSIESQASRKTPIIAAEFGSISDTFGDMAVKLLDCVIVGELNEEERWIEVIHKKIAGHSVLDLALILEHDNFLTHPYVVKFVDAAWVGDMRKLVLHNGGFSPPDVYEFLEDEMGESSWDGETGLVWLGASMVKYSKSMSADFAEGVTDLLDPTLIIKSPLARFFFNFIFFIMRVAVQQAILLKEHEEGDGFRFTQLEAFHIVIAIGFLMGEIQELKTAYISGATNLRRYWQDAFNWLDWCIQVIFLTYCAFATTAMTLEDRGDTERASDNAEWAKKILAGNSIILWVRMLDYLCINPVLGPAVKTLSLMVKDMTTFTVMFAFVIIGFASAFQVWFSHSPGFETLENAMLTLFTYSLGEFKFEDVKVSSPVFGQIALVIFLFIGTIMLLNLLIAILSYTFDHVQQKSYNEYRLGKAKIFADLSWDETEIYTKGVPLPAALNLFRVLTFPIGLVFGERLEKTLNLMFFVMIIDICLMCVAVVYTFVFLCYNVFETAHAGFLLVLISNARKEELIEAAEEKEDEERECEEDDGSDIDVYGEESDSDADGSGCFGLGGVIRRLSRAFASTIEMSMQVVTIVAVATLVLIRNVVIKFPVILAGAGRKALREQRRMMRKTINQQKIAKTPKFSSGERRIVSKWKKAARMALQKAHAREVMKWSDLREILDNLGINNSNYELDHMGAGGVSKDVGDQKRDELSLSVGRNRDNTSRRGRKNGSRTSSRGASRKARGASDITEDDDLRDEFSVAIFNAFYYASVDGNNESKMEDDEHDFYILYKDFIVFMMSPSRSRTVRRDESDVLPLLGSRSVVEVTSASLLEAEDAEREEEGEEEGEEEEEEEGEEEEKKKKEKKEEGDLEEKVSRENGLQEVESGGGGVKEPKDDKKRRPSKVINLGFGGAGLPKPRHRESVNTRGSISGPRVNHGGESHGGSQLLSHGEEEAMASNLEHCAKMLRKRLMTREELMLAFLGILSGNDIAGGGRGGQRVSFSHGPHARFGKGRVRGQSGLRRTSRSFSRSQRRKSSADAFTKAAEEVFVLGGKDTGDIIAEEETDVKI</sequence>
<gene>
    <name evidence="11" type="ORF">TrCOL_g2781</name>
</gene>
<evidence type="ECO:0000256" key="3">
    <source>
        <dbReference type="ARBA" id="ARBA00022692"/>
    </source>
</evidence>
<keyword evidence="6 9" id="KW-0472">Membrane</keyword>
<dbReference type="GO" id="GO:0070679">
    <property type="term" value="F:inositol 1,4,5 trisphosphate binding"/>
    <property type="evidence" value="ECO:0007669"/>
    <property type="project" value="TreeGrafter"/>
</dbReference>
<feature type="region of interest" description="Disordered" evidence="8">
    <location>
        <begin position="1141"/>
        <end position="1166"/>
    </location>
</feature>
<evidence type="ECO:0000256" key="4">
    <source>
        <dbReference type="ARBA" id="ARBA00022989"/>
    </source>
</evidence>
<name>A0A9W7GK10_9STRA</name>
<dbReference type="PANTHER" id="PTHR10117:SF54">
    <property type="entry name" value="TRANSIENT RECEPTOR POTENTIAL-GAMMA PROTEIN"/>
    <property type="match status" value="1"/>
</dbReference>
<feature type="transmembrane region" description="Helical" evidence="9">
    <location>
        <begin position="338"/>
        <end position="357"/>
    </location>
</feature>
<dbReference type="Pfam" id="PF00520">
    <property type="entry name" value="Ion_trans"/>
    <property type="match status" value="1"/>
</dbReference>
<comment type="subcellular location">
    <subcellularLocation>
        <location evidence="1">Membrane</location>
        <topology evidence="1">Multi-pass membrane protein</topology>
    </subcellularLocation>
</comment>
<keyword evidence="3 9" id="KW-0812">Transmembrane</keyword>
<evidence type="ECO:0000256" key="1">
    <source>
        <dbReference type="ARBA" id="ARBA00004141"/>
    </source>
</evidence>
<feature type="transmembrane region" description="Helical" evidence="9">
    <location>
        <begin position="515"/>
        <end position="540"/>
    </location>
</feature>
<evidence type="ECO:0000256" key="5">
    <source>
        <dbReference type="ARBA" id="ARBA00023065"/>
    </source>
</evidence>
<feature type="domain" description="Ion transport" evidence="10">
    <location>
        <begin position="310"/>
        <end position="551"/>
    </location>
</feature>
<dbReference type="GO" id="GO:0015279">
    <property type="term" value="F:store-operated calcium channel activity"/>
    <property type="evidence" value="ECO:0007669"/>
    <property type="project" value="TreeGrafter"/>
</dbReference>
<organism evidence="11 12">
    <name type="scientific">Triparma columacea</name>
    <dbReference type="NCBI Taxonomy" id="722753"/>
    <lineage>
        <taxon>Eukaryota</taxon>
        <taxon>Sar</taxon>
        <taxon>Stramenopiles</taxon>
        <taxon>Ochrophyta</taxon>
        <taxon>Bolidophyceae</taxon>
        <taxon>Parmales</taxon>
        <taxon>Triparmaceae</taxon>
        <taxon>Triparma</taxon>
    </lineage>
</organism>
<keyword evidence="5" id="KW-0406">Ion transport</keyword>
<keyword evidence="2" id="KW-0813">Transport</keyword>
<dbReference type="AlphaFoldDB" id="A0A9W7GK10"/>
<dbReference type="OrthoDB" id="197980at2759"/>
<evidence type="ECO:0000256" key="6">
    <source>
        <dbReference type="ARBA" id="ARBA00023136"/>
    </source>
</evidence>
<feature type="transmembrane region" description="Helical" evidence="9">
    <location>
        <begin position="422"/>
        <end position="440"/>
    </location>
</feature>
<feature type="transmembrane region" description="Helical" evidence="9">
    <location>
        <begin position="718"/>
        <end position="745"/>
    </location>
</feature>
<dbReference type="InterPro" id="IPR005821">
    <property type="entry name" value="Ion_trans_dom"/>
</dbReference>
<evidence type="ECO:0000256" key="7">
    <source>
        <dbReference type="ARBA" id="ARBA00023303"/>
    </source>
</evidence>
<evidence type="ECO:0000256" key="8">
    <source>
        <dbReference type="SAM" id="MobiDB-lite"/>
    </source>
</evidence>